<keyword evidence="3" id="KW-1185">Reference proteome</keyword>
<name>A0A6L6IQF5_9ENTR</name>
<organism evidence="2 3">
    <name type="scientific">Intestinirhabdus alba</name>
    <dbReference type="NCBI Taxonomy" id="2899544"/>
    <lineage>
        <taxon>Bacteria</taxon>
        <taxon>Pseudomonadati</taxon>
        <taxon>Pseudomonadota</taxon>
        <taxon>Gammaproteobacteria</taxon>
        <taxon>Enterobacterales</taxon>
        <taxon>Enterobacteriaceae</taxon>
        <taxon>Intestinirhabdus</taxon>
    </lineage>
</organism>
<dbReference type="InterPro" id="IPR019684">
    <property type="entry name" value="HofP"/>
</dbReference>
<accession>A0A6L6IQF5</accession>
<evidence type="ECO:0000256" key="1">
    <source>
        <dbReference type="SAM" id="MobiDB-lite"/>
    </source>
</evidence>
<dbReference type="Proteomes" id="UP000477739">
    <property type="component" value="Unassembled WGS sequence"/>
</dbReference>
<reference evidence="2 3" key="1">
    <citation type="submission" date="2019-11" db="EMBL/GenBank/DDBJ databases">
        <title>Escherichia alba sp. nov. isolated from the gut of plastic-eating superworms Zophobas atratus.</title>
        <authorList>
            <person name="Yang Y."/>
        </authorList>
    </citation>
    <scope>NUCLEOTIDE SEQUENCE [LARGE SCALE GENOMIC DNA]</scope>
    <source>
        <strain evidence="3">BIT-B35</strain>
    </source>
</reference>
<sequence length="132" mass="14814">MRRLLAGVSLLLLTGLRDPFQPPVDHCRTGELAGWRYQGVVSCGARPIALVRDSAQRWHRVERNDVLENGWTVSRVTMQSITLINDKKCDPPRWRWQRQGEEVDEAMDRRGADGGSLQRTGGKSAQRHPGGG</sequence>
<dbReference type="OrthoDB" id="6562856at2"/>
<gene>
    <name evidence="2" type="ORF">GJV78_15950</name>
</gene>
<comment type="caution">
    <text evidence="2">The sequence shown here is derived from an EMBL/GenBank/DDBJ whole genome shotgun (WGS) entry which is preliminary data.</text>
</comment>
<dbReference type="RefSeq" id="WP_155109258.1">
    <property type="nucleotide sequence ID" value="NZ_WMJZ01000023.1"/>
</dbReference>
<dbReference type="EMBL" id="WMJZ01000023">
    <property type="protein sequence ID" value="MTH47726.1"/>
    <property type="molecule type" value="Genomic_DNA"/>
</dbReference>
<feature type="compositionally biased region" description="Basic and acidic residues" evidence="1">
    <location>
        <begin position="92"/>
        <end position="112"/>
    </location>
</feature>
<proteinExistence type="predicted"/>
<evidence type="ECO:0000313" key="3">
    <source>
        <dbReference type="Proteomes" id="UP000477739"/>
    </source>
</evidence>
<evidence type="ECO:0000313" key="2">
    <source>
        <dbReference type="EMBL" id="MTH47726.1"/>
    </source>
</evidence>
<feature type="region of interest" description="Disordered" evidence="1">
    <location>
        <begin position="92"/>
        <end position="132"/>
    </location>
</feature>
<protein>
    <submittedName>
        <fullName evidence="2">DUF2531 family protein</fullName>
    </submittedName>
</protein>
<dbReference type="Pfam" id="PF10748">
    <property type="entry name" value="HofP"/>
    <property type="match status" value="1"/>
</dbReference>
<dbReference type="AlphaFoldDB" id="A0A6L6IQF5"/>